<evidence type="ECO:0000256" key="1">
    <source>
        <dbReference type="SAM" id="Phobius"/>
    </source>
</evidence>
<evidence type="ECO:0000313" key="2">
    <source>
        <dbReference type="EMBL" id="AFP85316.1"/>
    </source>
</evidence>
<accession>J3VTK9</accession>
<dbReference type="EMBL" id="CP003546">
    <property type="protein sequence ID" value="AFP85316.1"/>
    <property type="molecule type" value="Genomic_DNA"/>
</dbReference>
<organism evidence="2 3">
    <name type="scientific">secondary endosymbiont of Ctenarytaina eucalypti</name>
    <dbReference type="NCBI Taxonomy" id="1199245"/>
    <lineage>
        <taxon>Bacteria</taxon>
        <taxon>Pseudomonadati</taxon>
        <taxon>Pseudomonadota</taxon>
        <taxon>Gammaproteobacteria</taxon>
        <taxon>Enterobacterales</taxon>
        <taxon>Enterobacteriaceae</taxon>
        <taxon>aphid secondary symbionts</taxon>
    </lineage>
</organism>
<sequence length="33" mass="3783" precursor="true">MHEAIILRLVAEYVSTLFISCTIVVIKKEVSEF</sequence>
<keyword evidence="3" id="KW-1185">Reference proteome</keyword>
<dbReference type="Proteomes" id="UP000003936">
    <property type="component" value="Chromosome"/>
</dbReference>
<keyword evidence="1" id="KW-1133">Transmembrane helix</keyword>
<reference evidence="2 3" key="1">
    <citation type="journal article" date="2012" name="Mol. Biol. Evol.">
        <title>Genome reduction and co-evolution between the primary and secondary bacterial symbionts of psyllids.</title>
        <authorList>
            <person name="Sloan D.B."/>
            <person name="Moran N.A."/>
        </authorList>
    </citation>
    <scope>NUCLEOTIDE SEQUENCE [LARGE SCALE GENOMIC DNA]</scope>
    <source>
        <strain evidence="2">Ceuc_S</strain>
    </source>
</reference>
<gene>
    <name evidence="2" type="ORF">A359_09550</name>
</gene>
<proteinExistence type="predicted"/>
<protein>
    <submittedName>
        <fullName evidence="2">Uncharacterized protein</fullName>
    </submittedName>
</protein>
<feature type="transmembrane region" description="Helical" evidence="1">
    <location>
        <begin position="6"/>
        <end position="26"/>
    </location>
</feature>
<name>J3VTK9_9ENTR</name>
<dbReference type="HOGENOM" id="CLU_3383711_0_0_6"/>
<dbReference type="KEGG" id="sect:A359_09550"/>
<dbReference type="AlphaFoldDB" id="J3VTK9"/>
<keyword evidence="1" id="KW-0472">Membrane</keyword>
<keyword evidence="1" id="KW-0812">Transmembrane</keyword>
<evidence type="ECO:0000313" key="3">
    <source>
        <dbReference type="Proteomes" id="UP000003936"/>
    </source>
</evidence>